<dbReference type="Proteomes" id="UP000284451">
    <property type="component" value="Unassembled WGS sequence"/>
</dbReference>
<accession>A0A443K9L1</accession>
<dbReference type="EMBL" id="SAUX01000011">
    <property type="protein sequence ID" value="RWR29481.1"/>
    <property type="molecule type" value="Genomic_DNA"/>
</dbReference>
<protein>
    <recommendedName>
        <fullName evidence="7">D-galactarate dehydratase</fullName>
    </recommendedName>
</protein>
<dbReference type="AlphaFoldDB" id="A0A443K9L1"/>
<name>A0A443K9L1_9RHOB</name>
<evidence type="ECO:0000313" key="6">
    <source>
        <dbReference type="Proteomes" id="UP000285295"/>
    </source>
</evidence>
<dbReference type="RefSeq" id="WP_128209716.1">
    <property type="nucleotide sequence ID" value="NZ_JBHRSO010000006.1"/>
</dbReference>
<dbReference type="Proteomes" id="UP000285295">
    <property type="component" value="Unassembled WGS sequence"/>
</dbReference>
<evidence type="ECO:0000313" key="1">
    <source>
        <dbReference type="EMBL" id="RWR18506.1"/>
    </source>
</evidence>
<reference evidence="4 5" key="2">
    <citation type="submission" date="2019-01" db="EMBL/GenBank/DDBJ databases">
        <authorList>
            <person name="Li Y."/>
        </authorList>
    </citation>
    <scope>NUCLEOTIDE SEQUENCE [LARGE SCALE GENOMIC DNA]</scope>
    <source>
        <strain evidence="2 4">07D10-4-3</strain>
        <strain evidence="3 6">D19-10-3-21</strain>
        <strain evidence="1 5">SK2B-1</strain>
    </source>
</reference>
<organism evidence="3 6">
    <name type="scientific">Paenirhodobacter populi</name>
    <dbReference type="NCBI Taxonomy" id="2306993"/>
    <lineage>
        <taxon>Bacteria</taxon>
        <taxon>Pseudomonadati</taxon>
        <taxon>Pseudomonadota</taxon>
        <taxon>Alphaproteobacteria</taxon>
        <taxon>Rhodobacterales</taxon>
        <taxon>Rhodobacter group</taxon>
        <taxon>Paenirhodobacter</taxon>
    </lineage>
</organism>
<accession>A0A443K6X2</accession>
<dbReference type="Proteomes" id="UP000284476">
    <property type="component" value="Unassembled WGS sequence"/>
</dbReference>
<reference evidence="4 5" key="1">
    <citation type="submission" date="2019-01" db="EMBL/GenBank/DDBJ databases">
        <title>Sinorhodobacter populi sp. nov. isolated from the symptomatic bark tissue of Populus euramericana canker.</title>
        <authorList>
            <person name="Xu G."/>
        </authorList>
    </citation>
    <scope>NUCLEOTIDE SEQUENCE [LARGE SCALE GENOMIC DNA]</scope>
    <source>
        <strain evidence="2 4">07D10-4-3</strain>
        <strain evidence="3 6">D19-10-3-21</strain>
        <strain evidence="1 5">SK2B-1</strain>
    </source>
</reference>
<gene>
    <name evidence="2" type="ORF">D2T29_16540</name>
    <name evidence="1" type="ORF">D2T30_16070</name>
    <name evidence="3" type="ORF">D2T31_10905</name>
</gene>
<sequence>MAVAGAGLSGCGLTRAAPASDPDASAFRAPEGVAQMSLAAALHPRAGESELGNSVASLGDPTLGGFWVRTPLVTRAVKGRVVNKRSGASVQVDLLPMPSGGNDAQMSLATMRLLTPSLTDLPEVALFAG</sequence>
<dbReference type="EMBL" id="SAUY01000024">
    <property type="protein sequence ID" value="RWR28518.1"/>
    <property type="molecule type" value="Genomic_DNA"/>
</dbReference>
<evidence type="ECO:0000313" key="3">
    <source>
        <dbReference type="EMBL" id="RWR29481.1"/>
    </source>
</evidence>
<evidence type="ECO:0008006" key="7">
    <source>
        <dbReference type="Google" id="ProtNLM"/>
    </source>
</evidence>
<evidence type="ECO:0000313" key="2">
    <source>
        <dbReference type="EMBL" id="RWR28518.1"/>
    </source>
</evidence>
<dbReference type="EMBL" id="SAUZ01000019">
    <property type="protein sequence ID" value="RWR18506.1"/>
    <property type="molecule type" value="Genomic_DNA"/>
</dbReference>
<evidence type="ECO:0000313" key="5">
    <source>
        <dbReference type="Proteomes" id="UP000284476"/>
    </source>
</evidence>
<evidence type="ECO:0000313" key="4">
    <source>
        <dbReference type="Proteomes" id="UP000284451"/>
    </source>
</evidence>
<proteinExistence type="predicted"/>
<dbReference type="OrthoDB" id="7871639at2"/>
<comment type="caution">
    <text evidence="3">The sequence shown here is derived from an EMBL/GenBank/DDBJ whole genome shotgun (WGS) entry which is preliminary data.</text>
</comment>
<accession>A0A443JD69</accession>